<dbReference type="InterPro" id="IPR041164">
    <property type="entry name" value="LDcluster4"/>
</dbReference>
<dbReference type="Gene3D" id="3.20.20.70">
    <property type="entry name" value="Aldolase class I"/>
    <property type="match status" value="1"/>
</dbReference>
<protein>
    <submittedName>
        <fullName evidence="3">Uncharacterized protein</fullName>
    </submittedName>
</protein>
<keyword evidence="2" id="KW-0413">Isomerase</keyword>
<dbReference type="SUPFAM" id="SSF102405">
    <property type="entry name" value="MCP/YpsA-like"/>
    <property type="match status" value="1"/>
</dbReference>
<gene>
    <name evidence="3" type="ORF">UX73_C0015G0001</name>
</gene>
<dbReference type="Pfam" id="PF18306">
    <property type="entry name" value="LDcluster4"/>
    <property type="match status" value="1"/>
</dbReference>
<dbReference type="Gene3D" id="3.40.50.450">
    <property type="match status" value="1"/>
</dbReference>
<organism evidence="3 4">
    <name type="scientific">candidate division WWE3 bacterium GW2011_GWC1_47_10</name>
    <dbReference type="NCBI Taxonomy" id="1619122"/>
    <lineage>
        <taxon>Bacteria</taxon>
        <taxon>Katanobacteria</taxon>
    </lineage>
</organism>
<dbReference type="GO" id="GO:0005975">
    <property type="term" value="P:carbohydrate metabolic process"/>
    <property type="evidence" value="ECO:0007669"/>
    <property type="project" value="InterPro"/>
</dbReference>
<dbReference type="SUPFAM" id="SSF51366">
    <property type="entry name" value="Ribulose-phoshate binding barrel"/>
    <property type="match status" value="1"/>
</dbReference>
<proteinExistence type="predicted"/>
<dbReference type="InterPro" id="IPR052341">
    <property type="entry name" value="LOG_family_nucleotidases"/>
</dbReference>
<feature type="non-terminal residue" evidence="3">
    <location>
        <position position="1"/>
    </location>
</feature>
<accession>A0A0G1R0N0</accession>
<keyword evidence="1" id="KW-0479">Metal-binding</keyword>
<evidence type="ECO:0000256" key="1">
    <source>
        <dbReference type="ARBA" id="ARBA00022723"/>
    </source>
</evidence>
<dbReference type="PANTHER" id="PTHR43393">
    <property type="entry name" value="CYTOKININ RIBOSIDE 5'-MONOPHOSPHATE PHOSPHORIBOHYDROLASE"/>
    <property type="match status" value="1"/>
</dbReference>
<evidence type="ECO:0000313" key="4">
    <source>
        <dbReference type="Proteomes" id="UP000034873"/>
    </source>
</evidence>
<dbReference type="EMBL" id="LCNH01000015">
    <property type="protein sequence ID" value="KKU50756.1"/>
    <property type="molecule type" value="Genomic_DNA"/>
</dbReference>
<dbReference type="GO" id="GO:0016857">
    <property type="term" value="F:racemase and epimerase activity, acting on carbohydrates and derivatives"/>
    <property type="evidence" value="ECO:0007669"/>
    <property type="project" value="InterPro"/>
</dbReference>
<name>A0A0G1R0N0_UNCKA</name>
<evidence type="ECO:0000256" key="2">
    <source>
        <dbReference type="ARBA" id="ARBA00023235"/>
    </source>
</evidence>
<dbReference type="PANTHER" id="PTHR43393:SF3">
    <property type="entry name" value="LYSINE DECARBOXYLASE-LIKE PROTEIN"/>
    <property type="match status" value="1"/>
</dbReference>
<dbReference type="Proteomes" id="UP000034873">
    <property type="component" value="Unassembled WGS sequence"/>
</dbReference>
<comment type="caution">
    <text evidence="3">The sequence shown here is derived from an EMBL/GenBank/DDBJ whole genome shotgun (WGS) entry which is preliminary data.</text>
</comment>
<dbReference type="GO" id="GO:0046872">
    <property type="term" value="F:metal ion binding"/>
    <property type="evidence" value="ECO:0007669"/>
    <property type="project" value="UniProtKB-KW"/>
</dbReference>
<dbReference type="GO" id="GO:0005829">
    <property type="term" value="C:cytosol"/>
    <property type="evidence" value="ECO:0007669"/>
    <property type="project" value="TreeGrafter"/>
</dbReference>
<dbReference type="InterPro" id="IPR013785">
    <property type="entry name" value="Aldolase_TIM"/>
</dbReference>
<dbReference type="InterPro" id="IPR000056">
    <property type="entry name" value="Ribul_P_3_epim-like"/>
</dbReference>
<sequence>FIKKAKGLGYQVGLAINPETPLEALSPYMGKVDFVQFMTVIPGAQGREFQINVLDKIGVFRTCVPKVPIQVDGGVDETLLPRVLQAGATNVVIGSQIYQSPKDSLEHFKEEEAHINADLTARKSARKIRSVAFLGGAEITGDNPIWATVFETAKLLAQNGYEIINGGGPGVMEAATKGAHAGGGKVLAVTYHTSYKHKNYEGVYSGNDFDKEVVTLDYFDRTKVMLQNSDLHIIFKGGTGTISEFGMSWASSRIHEGHHKPIILFGTFWNHIIGEFKKHMLLRTGEASLLKIASGPQEVLDYVKGLS</sequence>
<reference evidence="3 4" key="1">
    <citation type="journal article" date="2015" name="Nature">
        <title>rRNA introns, odd ribosomes, and small enigmatic genomes across a large radiation of phyla.</title>
        <authorList>
            <person name="Brown C.T."/>
            <person name="Hug L.A."/>
            <person name="Thomas B.C."/>
            <person name="Sharon I."/>
            <person name="Castelle C.J."/>
            <person name="Singh A."/>
            <person name="Wilkins M.J."/>
            <person name="Williams K.H."/>
            <person name="Banfield J.F."/>
        </authorList>
    </citation>
    <scope>NUCLEOTIDE SEQUENCE [LARGE SCALE GENOMIC DNA]</scope>
</reference>
<dbReference type="STRING" id="1619122.UX73_C0015G0001"/>
<evidence type="ECO:0000313" key="3">
    <source>
        <dbReference type="EMBL" id="KKU50756.1"/>
    </source>
</evidence>
<dbReference type="AlphaFoldDB" id="A0A0G1R0N0"/>
<dbReference type="Pfam" id="PF00834">
    <property type="entry name" value="Ribul_P_3_epim"/>
    <property type="match status" value="1"/>
</dbReference>
<dbReference type="InterPro" id="IPR011060">
    <property type="entry name" value="RibuloseP-bd_barrel"/>
</dbReference>